<sequence length="127" mass="14291">MNITKPGARIDRPTIRELIAYATCRNHPISNSTLLRMEKDGRIPCRLNPPRIPRMGHPRSFGSIRVAAIKKRPIRAFSHNAETAFLSTFPHNAKHTKNHFPLSASLKTSFPHRSGASLRSSQSSERL</sequence>
<dbReference type="EMBL" id="FLKW01000020">
    <property type="protein sequence ID" value="SBN15008.1"/>
    <property type="molecule type" value="Genomic_DNA"/>
</dbReference>
<evidence type="ECO:0000313" key="3">
    <source>
        <dbReference type="EMBL" id="SBQ19096.1"/>
    </source>
</evidence>
<dbReference type="EMBL" id="LT591897">
    <property type="protein sequence ID" value="SBQ19096.1"/>
    <property type="molecule type" value="Genomic_DNA"/>
</dbReference>
<reference evidence="2" key="1">
    <citation type="submission" date="2016-05" db="EMBL/GenBank/DDBJ databases">
        <authorList>
            <consortium name="Pathogen Informatics"/>
        </authorList>
    </citation>
    <scope>NUCLEOTIDE SEQUENCE</scope>
    <source>
        <strain evidence="2">WHO F</strain>
    </source>
</reference>
<dbReference type="AlphaFoldDB" id="A0AB74EC40"/>
<dbReference type="Proteomes" id="UP000239837">
    <property type="component" value="Chromosome"/>
</dbReference>
<name>A0AB74EC40_NEIGO</name>
<proteinExistence type="predicted"/>
<accession>A0AB74EC40</accession>
<protein>
    <submittedName>
        <fullName evidence="2">Phage associated protein</fullName>
    </submittedName>
</protein>
<feature type="region of interest" description="Disordered" evidence="1">
    <location>
        <begin position="105"/>
        <end position="127"/>
    </location>
</feature>
<feature type="compositionally biased region" description="Low complexity" evidence="1">
    <location>
        <begin position="113"/>
        <end position="127"/>
    </location>
</feature>
<gene>
    <name evidence="3" type="ORF">WHOF_00495C</name>
    <name evidence="2" type="ORF">WHOF_01544</name>
</gene>
<organism evidence="2">
    <name type="scientific">Neisseria gonorrhoeae</name>
    <dbReference type="NCBI Taxonomy" id="485"/>
    <lineage>
        <taxon>Bacteria</taxon>
        <taxon>Pseudomonadati</taxon>
        <taxon>Pseudomonadota</taxon>
        <taxon>Betaproteobacteria</taxon>
        <taxon>Neisseriales</taxon>
        <taxon>Neisseriaceae</taxon>
        <taxon>Neisseria</taxon>
    </lineage>
</organism>
<evidence type="ECO:0000313" key="2">
    <source>
        <dbReference type="EMBL" id="SBN15008.1"/>
    </source>
</evidence>
<evidence type="ECO:0000256" key="1">
    <source>
        <dbReference type="SAM" id="MobiDB-lite"/>
    </source>
</evidence>